<dbReference type="InterPro" id="IPR000873">
    <property type="entry name" value="AMP-dep_synth/lig_dom"/>
</dbReference>
<keyword evidence="3" id="KW-0436">Ligase</keyword>
<dbReference type="InterPro" id="IPR025110">
    <property type="entry name" value="AMP-bd_C"/>
</dbReference>
<evidence type="ECO:0000259" key="9">
    <source>
        <dbReference type="Pfam" id="PF00501"/>
    </source>
</evidence>
<organism evidence="11 12">
    <name type="scientific">Marinobacter albus</name>
    <dbReference type="NCBI Taxonomy" id="3030833"/>
    <lineage>
        <taxon>Bacteria</taxon>
        <taxon>Pseudomonadati</taxon>
        <taxon>Pseudomonadota</taxon>
        <taxon>Gammaproteobacteria</taxon>
        <taxon>Pseudomonadales</taxon>
        <taxon>Marinobacteraceae</taxon>
        <taxon>Marinobacter</taxon>
    </lineage>
</organism>
<keyword evidence="8" id="KW-1133">Transmembrane helix</keyword>
<dbReference type="Pfam" id="PF00501">
    <property type="entry name" value="AMP-binding"/>
    <property type="match status" value="1"/>
</dbReference>
<comment type="caution">
    <text evidence="11">The sequence shown here is derived from an EMBL/GenBank/DDBJ whole genome shotgun (WGS) entry which is preliminary data.</text>
</comment>
<dbReference type="EMBL" id="JASSQD010000002">
    <property type="protein sequence ID" value="MDK9558721.1"/>
    <property type="molecule type" value="Genomic_DNA"/>
</dbReference>
<dbReference type="RefSeq" id="WP_219867819.1">
    <property type="nucleotide sequence ID" value="NZ_JASSQD010000002.1"/>
</dbReference>
<dbReference type="Gene3D" id="3.40.50.12780">
    <property type="entry name" value="N-terminal domain of ligase-like"/>
    <property type="match status" value="1"/>
</dbReference>
<evidence type="ECO:0000256" key="8">
    <source>
        <dbReference type="SAM" id="Phobius"/>
    </source>
</evidence>
<evidence type="ECO:0000259" key="10">
    <source>
        <dbReference type="Pfam" id="PF13193"/>
    </source>
</evidence>
<dbReference type="InterPro" id="IPR050237">
    <property type="entry name" value="ATP-dep_AMP-bd_enzyme"/>
</dbReference>
<gene>
    <name evidence="11" type="ORF">QQF73_13890</name>
</gene>
<dbReference type="Proteomes" id="UP001223547">
    <property type="component" value="Unassembled WGS sequence"/>
</dbReference>
<dbReference type="InterPro" id="IPR042099">
    <property type="entry name" value="ANL_N_sf"/>
</dbReference>
<reference evidence="11 12" key="1">
    <citation type="submission" date="2023-05" db="EMBL/GenBank/DDBJ databases">
        <title>Marinobacter albus sp. nov., a marine bacterium isolated from sand in a coastal intertidal zone of huludao.</title>
        <authorList>
            <person name="Deng T."/>
        </authorList>
    </citation>
    <scope>NUCLEOTIDE SEQUENCE [LARGE SCALE GENOMIC DNA]</scope>
    <source>
        <strain evidence="11 12">M216</strain>
    </source>
</reference>
<dbReference type="PROSITE" id="PS00455">
    <property type="entry name" value="AMP_BINDING"/>
    <property type="match status" value="1"/>
</dbReference>
<protein>
    <recommendedName>
        <fullName evidence="6">Long-chain-fatty-acid--CoA ligase</fullName>
        <ecNumber evidence="5">6.2.1.3</ecNumber>
    </recommendedName>
    <alternativeName>
        <fullName evidence="7">Long-chain acyl-CoA synthetase</fullName>
    </alternativeName>
</protein>
<dbReference type="InterPro" id="IPR020845">
    <property type="entry name" value="AMP-binding_CS"/>
</dbReference>
<name>A0ABT7HED7_9GAMM</name>
<keyword evidence="4 8" id="KW-0472">Membrane</keyword>
<keyword evidence="8" id="KW-0812">Transmembrane</keyword>
<dbReference type="EC" id="6.2.1.3" evidence="5"/>
<dbReference type="SUPFAM" id="SSF56801">
    <property type="entry name" value="Acetyl-CoA synthetase-like"/>
    <property type="match status" value="1"/>
</dbReference>
<feature type="transmembrane region" description="Helical" evidence="8">
    <location>
        <begin position="248"/>
        <end position="269"/>
    </location>
</feature>
<feature type="domain" description="AMP-binding enzyme C-terminal" evidence="10">
    <location>
        <begin position="458"/>
        <end position="533"/>
    </location>
</feature>
<dbReference type="CDD" id="cd05936">
    <property type="entry name" value="FC-FACS_FadD_like"/>
    <property type="match status" value="1"/>
</dbReference>
<evidence type="ECO:0000313" key="12">
    <source>
        <dbReference type="Proteomes" id="UP001223547"/>
    </source>
</evidence>
<proteinExistence type="predicted"/>
<comment type="subcellular location">
    <subcellularLocation>
        <location evidence="1">Membrane</location>
        <topology evidence="1">Peripheral membrane protein</topology>
    </subcellularLocation>
</comment>
<evidence type="ECO:0000256" key="6">
    <source>
        <dbReference type="ARBA" id="ARBA00039545"/>
    </source>
</evidence>
<evidence type="ECO:0000256" key="3">
    <source>
        <dbReference type="ARBA" id="ARBA00022598"/>
    </source>
</evidence>
<dbReference type="InterPro" id="IPR045851">
    <property type="entry name" value="AMP-bd_C_sf"/>
</dbReference>
<sequence length="540" mass="58749">MTQPWLEHYPEGTPRSIDPNAFGSINDLFRQAVARFPKHQAVECFGMTLTYRELDILSDAVAVSLQQDLGVRKGDRIALMSPNLFAYPIVMLGILKAGGVQVNVNPLYTPRELAHQLNDSGARHIFIFDGATPALAEIRAQTPLDSAITISPGDGAGASLLSPGIAENLGQHRTLQSLLSKYRGQKPEPVEINAEDVLFLQYTGGTTGPSKGATLTHRNLIANTLQFRAFMPDANTPGKECVVLALPMYHIFGLMIFVAYAAIGAKAILIPNPRDMDAFIRAIWNSRFSVIGGVNTLFTSMTRHPDFKIIDFSACKAAFGGGSKIFASTSARWKAASGNHIVEGFGLSETSPILTLNLLDNLQFSGTVGYPVPSTDIKILGPDDQPLPPGEAGELCARGPQIMKGYWQRADATREAFTDDGYFRTGDIAVMHEDGQFEIVDRKKDMLIVSGFNVYPNEIESLVCELDSVGEAACVGVPDEKTGERVRLFVSPSGSGDFNLGQIIEHCRANLAAYKVPKEVIRLEEIPKSNVGKILRKDLR</sequence>
<evidence type="ECO:0000313" key="11">
    <source>
        <dbReference type="EMBL" id="MDK9558721.1"/>
    </source>
</evidence>
<keyword evidence="12" id="KW-1185">Reference proteome</keyword>
<comment type="pathway">
    <text evidence="2">Lipid metabolism; fatty acid beta-oxidation.</text>
</comment>
<evidence type="ECO:0000256" key="5">
    <source>
        <dbReference type="ARBA" id="ARBA00026121"/>
    </source>
</evidence>
<dbReference type="PANTHER" id="PTHR43767">
    <property type="entry name" value="LONG-CHAIN-FATTY-ACID--COA LIGASE"/>
    <property type="match status" value="1"/>
</dbReference>
<dbReference type="Gene3D" id="3.30.300.30">
    <property type="match status" value="1"/>
</dbReference>
<feature type="domain" description="AMP-dependent synthetase/ligase" evidence="9">
    <location>
        <begin position="29"/>
        <end position="407"/>
    </location>
</feature>
<evidence type="ECO:0000256" key="4">
    <source>
        <dbReference type="ARBA" id="ARBA00023136"/>
    </source>
</evidence>
<evidence type="ECO:0000256" key="7">
    <source>
        <dbReference type="ARBA" id="ARBA00042773"/>
    </source>
</evidence>
<evidence type="ECO:0000256" key="2">
    <source>
        <dbReference type="ARBA" id="ARBA00005005"/>
    </source>
</evidence>
<evidence type="ECO:0000256" key="1">
    <source>
        <dbReference type="ARBA" id="ARBA00004170"/>
    </source>
</evidence>
<dbReference type="PANTHER" id="PTHR43767:SF8">
    <property type="entry name" value="LONG-CHAIN-FATTY-ACID--COA LIGASE"/>
    <property type="match status" value="1"/>
</dbReference>
<dbReference type="Pfam" id="PF13193">
    <property type="entry name" value="AMP-binding_C"/>
    <property type="match status" value="1"/>
</dbReference>
<accession>A0ABT7HED7</accession>